<dbReference type="HOGENOM" id="CLU_332579_0_0_11"/>
<feature type="region of interest" description="Disordered" evidence="1">
    <location>
        <begin position="867"/>
        <end position="891"/>
    </location>
</feature>
<proteinExistence type="predicted"/>
<evidence type="ECO:0000313" key="4">
    <source>
        <dbReference type="EMBL" id="ADP41338.1"/>
    </source>
</evidence>
<reference evidence="5" key="1">
    <citation type="submission" date="2010-10" db="EMBL/GenBank/DDBJ databases">
        <title>The complete genome of Rothia dentocariosa ATCC 17931.</title>
        <authorList>
            <person name="Muzny D."/>
            <person name="Qin X."/>
            <person name="Buhay C."/>
            <person name="Dugan-Rocha S."/>
            <person name="Ding Y."/>
            <person name="Chen G."/>
            <person name="Hawes A."/>
            <person name="Holder M."/>
            <person name="Jhangiani S."/>
            <person name="Johnson A."/>
            <person name="Khan Z."/>
            <person name="Li Z."/>
            <person name="Liu W."/>
            <person name="Liu X."/>
            <person name="Perez L."/>
            <person name="Shen H."/>
            <person name="Wang Q."/>
            <person name="Watt J."/>
            <person name="Xi L."/>
            <person name="Xin Y."/>
            <person name="Zhou J."/>
            <person name="Deng J."/>
            <person name="Jiang H."/>
            <person name="Liu Y."/>
            <person name="Qu J."/>
            <person name="Song X.-Z."/>
            <person name="Zhang L."/>
            <person name="Villasana D."/>
            <person name="Johnson A."/>
            <person name="Liu J."/>
            <person name="Liyanage D."/>
            <person name="Lorensuhewa L."/>
            <person name="Robinson T."/>
            <person name="Song A."/>
            <person name="Song B.-B."/>
            <person name="Dinh H."/>
            <person name="Thornton R."/>
            <person name="Coyle M."/>
            <person name="Francisco L."/>
            <person name="Jackson L."/>
            <person name="Javaid M."/>
            <person name="Korchina V."/>
            <person name="Kovar C."/>
            <person name="Mata R."/>
            <person name="Mathew T."/>
            <person name="Ngo R."/>
            <person name="Nguyen L."/>
            <person name="Nguyen N."/>
            <person name="Okwuonu G."/>
            <person name="Ongeri F."/>
            <person name="Pham C."/>
            <person name="Simmons D."/>
            <person name="Wilczek-Boney K."/>
            <person name="Hale W."/>
            <person name="Jakkamsetti A."/>
            <person name="Pham P."/>
            <person name="Ruth R."/>
            <person name="San Lucas F."/>
            <person name="Warren J."/>
            <person name="Zhang J."/>
            <person name="Zhao Z."/>
            <person name="Zhou C."/>
            <person name="Zhu D."/>
            <person name="Lee S."/>
            <person name="Bess C."/>
            <person name="Blankenburg K."/>
            <person name="Forbes L."/>
            <person name="Fu Q."/>
            <person name="Gubbala S."/>
            <person name="Hirani K."/>
            <person name="Jayaseelan J.C."/>
            <person name="Lara F."/>
            <person name="Munidasa M."/>
            <person name="Palculict T."/>
            <person name="Patil S."/>
            <person name="Pu L.-L."/>
            <person name="Saada N."/>
            <person name="Tang L."/>
            <person name="Weissenberger G."/>
            <person name="Zhu Y."/>
            <person name="Hemphill L."/>
            <person name="Shang Y."/>
            <person name="Youmans B."/>
            <person name="Ayvaz T."/>
            <person name="Ross M."/>
            <person name="Santibanez J."/>
            <person name="Aqrawi P."/>
            <person name="Gross S."/>
            <person name="Joshi V."/>
            <person name="Fowler G."/>
            <person name="Nazareth L."/>
            <person name="Reid J."/>
            <person name="Worley K."/>
            <person name="Petrosino J."/>
            <person name="Highlander S."/>
            <person name="Gibbs R."/>
        </authorList>
    </citation>
    <scope>NUCLEOTIDE SEQUENCE [LARGE SCALE GENOMIC DNA]</scope>
    <source>
        <strain evidence="5">ATCC 17931 / CDC X599 / XDIA</strain>
    </source>
</reference>
<sequence>MQTNPVIMLNKRREALKKLAKNPEAPLKEFHALLGDATEDERAMLAKTLPPARVLGCGHQAVLSPSGAYVLAALGTSPRRTHERFVDLYTDSSWAARRSDTDSFENPHDAIMRGLYLGLSGRSDTWILDYIAATPAMEDNDAYGIWRVLHTLVRERDLHCETPSYLWRALRTIFPEGNSAEDHPEIPATYQEALEHIRQDPLLIERELWTCFRVGTALGAAADFKFLDYLDCHLDGFRGRFLTECLRSILRDFTPRKTRVFHMLYRGMKPTTAENLARTPLLTAILQTQLSTSVGLAQEMLTPIVEQLSTEQIDALLDASAAVLLRTEKKLVKAQLNILQQLIKHHPEYTNRVHSMIAEIERTLPLELQELVQNVGSKDSTKPTRRGVKKILESQEKAVEAPQTQEPILIPDVNPRPRAPGELFMVDAPISSDTELFDVLVAMVTGTAPETELVRALAYLNQTESIRFNEAQIKYLESVNLNWGRHIHEFETAGEDIAFLILAIYARCTGTQPRELPPIIVGYRDFLWLDRNGQPIITNSMEYHPLGAKTKQDLVVNTRGLTGLLQEQLLSLIPSSGYAEKIYIEPFETRNHAMRRTTWSTGLTQYAKQRIINSDSEIPYNRKLLLWEDPNDTSAPSDLGFEDAAFNTGGVREDYGHRIHTSKRCTYTSQKYAVGWYTWLMQNNLDYAAAQMMPALMTALYARTVFGLNALLYALGSTPCPLGAPSYSALGIAASALAHDIRALTAESLAHLAERGMLDPTQFAEEVTWLLLHQDVLTNRVLGTFQDAASISPLAGWRIVQVLENMLPAVSDINRGGSFVQLLVQLAGEYGASIEIPEGLRPKMKGSTVLAKNLRALERLEPHPTELAEKARQEASNLNTFNRVNETRDAK</sequence>
<organism evidence="4 5">
    <name type="scientific">Rothia dentocariosa (strain ATCC 17931 / CDC X599 / XDIA)</name>
    <dbReference type="NCBI Taxonomy" id="762948"/>
    <lineage>
        <taxon>Bacteria</taxon>
        <taxon>Bacillati</taxon>
        <taxon>Actinomycetota</taxon>
        <taxon>Actinomycetes</taxon>
        <taxon>Micrococcales</taxon>
        <taxon>Micrococcaceae</taxon>
        <taxon>Rothia</taxon>
    </lineage>
</organism>
<evidence type="ECO:0000313" key="5">
    <source>
        <dbReference type="Proteomes" id="UP000000387"/>
    </source>
</evidence>
<dbReference type="Pfam" id="PF20103">
    <property type="entry name" value="DUF6493"/>
    <property type="match status" value="1"/>
</dbReference>
<dbReference type="KEGG" id="rdn:HMPREF0733_11881"/>
<evidence type="ECO:0000256" key="1">
    <source>
        <dbReference type="SAM" id="MobiDB-lite"/>
    </source>
</evidence>
<dbReference type="RefSeq" id="WP_013399026.1">
    <property type="nucleotide sequence ID" value="NC_014643.1"/>
</dbReference>
<dbReference type="Pfam" id="PF25149">
    <property type="entry name" value="DUF7825"/>
    <property type="match status" value="1"/>
</dbReference>
<feature type="compositionally biased region" description="Polar residues" evidence="1">
    <location>
        <begin position="874"/>
        <end position="884"/>
    </location>
</feature>
<dbReference type="InterPro" id="IPR045472">
    <property type="entry name" value="DUF6493"/>
</dbReference>
<gene>
    <name evidence="4" type="ordered locus">HMPREF0733_11881</name>
</gene>
<protein>
    <submittedName>
        <fullName evidence="4">Uncharacterized protein</fullName>
    </submittedName>
</protein>
<accession>E3H228</accession>
<dbReference type="InterPro" id="IPR056727">
    <property type="entry name" value="DUF7825"/>
</dbReference>
<evidence type="ECO:0000259" key="2">
    <source>
        <dbReference type="Pfam" id="PF20103"/>
    </source>
</evidence>
<evidence type="ECO:0000259" key="3">
    <source>
        <dbReference type="Pfam" id="PF25149"/>
    </source>
</evidence>
<dbReference type="AlphaFoldDB" id="E3H228"/>
<feature type="domain" description="DUF7825" evidence="3">
    <location>
        <begin position="655"/>
        <end position="811"/>
    </location>
</feature>
<dbReference type="Proteomes" id="UP000000387">
    <property type="component" value="Chromosome"/>
</dbReference>
<name>E3H228_ROTDC</name>
<dbReference type="GeneID" id="29744010"/>
<feature type="domain" description="DUF6493" evidence="2">
    <location>
        <begin position="187"/>
        <end position="330"/>
    </location>
</feature>
<dbReference type="EMBL" id="CP002280">
    <property type="protein sequence ID" value="ADP41338.1"/>
    <property type="molecule type" value="Genomic_DNA"/>
</dbReference>